<dbReference type="GeneID" id="89933455"/>
<evidence type="ECO:0000313" key="1">
    <source>
        <dbReference type="EMBL" id="KAK4109349.1"/>
    </source>
</evidence>
<keyword evidence="2" id="KW-1185">Reference proteome</keyword>
<dbReference type="AlphaFoldDB" id="A0AAN6T9V2"/>
<protein>
    <submittedName>
        <fullName evidence="1">Uncharacterized protein</fullName>
    </submittedName>
</protein>
<accession>A0AAN6T9V2</accession>
<dbReference type="EMBL" id="MU853357">
    <property type="protein sequence ID" value="KAK4109349.1"/>
    <property type="molecule type" value="Genomic_DNA"/>
</dbReference>
<reference evidence="1" key="1">
    <citation type="journal article" date="2023" name="Mol. Phylogenet. Evol.">
        <title>Genome-scale phylogeny and comparative genomics of the fungal order Sordariales.</title>
        <authorList>
            <person name="Hensen N."/>
            <person name="Bonometti L."/>
            <person name="Westerberg I."/>
            <person name="Brannstrom I.O."/>
            <person name="Guillou S."/>
            <person name="Cros-Aarteil S."/>
            <person name="Calhoun S."/>
            <person name="Haridas S."/>
            <person name="Kuo A."/>
            <person name="Mondo S."/>
            <person name="Pangilinan J."/>
            <person name="Riley R."/>
            <person name="LaButti K."/>
            <person name="Andreopoulos B."/>
            <person name="Lipzen A."/>
            <person name="Chen C."/>
            <person name="Yan M."/>
            <person name="Daum C."/>
            <person name="Ng V."/>
            <person name="Clum A."/>
            <person name="Steindorff A."/>
            <person name="Ohm R.A."/>
            <person name="Martin F."/>
            <person name="Silar P."/>
            <person name="Natvig D.O."/>
            <person name="Lalanne C."/>
            <person name="Gautier V."/>
            <person name="Ament-Velasquez S.L."/>
            <person name="Kruys A."/>
            <person name="Hutchinson M.I."/>
            <person name="Powell A.J."/>
            <person name="Barry K."/>
            <person name="Miller A.N."/>
            <person name="Grigoriev I.V."/>
            <person name="Debuchy R."/>
            <person name="Gladieux P."/>
            <person name="Hiltunen Thoren M."/>
            <person name="Johannesson H."/>
        </authorList>
    </citation>
    <scope>NUCLEOTIDE SEQUENCE</scope>
    <source>
        <strain evidence="1">CBS 508.74</strain>
    </source>
</reference>
<name>A0AAN6T9V2_9PEZI</name>
<sequence length="141" mass="14657">MQLPRQKREAQEKGGVAGYRIVTNHGPCPEAPWFMMLLGVAESRSAEAGVGASSPAMPSCVRLHSPPSCRPVSGTAHGKAESPQAVLHVLSFPPISSFSNPICLAIGEAKAAAPVRPHHRFGGRIGLLNSALPSLFAAAGM</sequence>
<evidence type="ECO:0000313" key="2">
    <source>
        <dbReference type="Proteomes" id="UP001302812"/>
    </source>
</evidence>
<proteinExistence type="predicted"/>
<reference evidence="1" key="2">
    <citation type="submission" date="2023-05" db="EMBL/GenBank/DDBJ databases">
        <authorList>
            <consortium name="Lawrence Berkeley National Laboratory"/>
            <person name="Steindorff A."/>
            <person name="Hensen N."/>
            <person name="Bonometti L."/>
            <person name="Westerberg I."/>
            <person name="Brannstrom I.O."/>
            <person name="Guillou S."/>
            <person name="Cros-Aarteil S."/>
            <person name="Calhoun S."/>
            <person name="Haridas S."/>
            <person name="Kuo A."/>
            <person name="Mondo S."/>
            <person name="Pangilinan J."/>
            <person name="Riley R."/>
            <person name="Labutti K."/>
            <person name="Andreopoulos B."/>
            <person name="Lipzen A."/>
            <person name="Chen C."/>
            <person name="Yanf M."/>
            <person name="Daum C."/>
            <person name="Ng V."/>
            <person name="Clum A."/>
            <person name="Ohm R."/>
            <person name="Martin F."/>
            <person name="Silar P."/>
            <person name="Natvig D."/>
            <person name="Lalanne C."/>
            <person name="Gautier V."/>
            <person name="Ament-Velasquez S.L."/>
            <person name="Kruys A."/>
            <person name="Hutchinson M.I."/>
            <person name="Powell A.J."/>
            <person name="Barry K."/>
            <person name="Miller A.N."/>
            <person name="Grigoriev I.V."/>
            <person name="Debuchy R."/>
            <person name="Gladieux P."/>
            <person name="Thoren M.H."/>
            <person name="Johannesson H."/>
        </authorList>
    </citation>
    <scope>NUCLEOTIDE SEQUENCE</scope>
    <source>
        <strain evidence="1">CBS 508.74</strain>
    </source>
</reference>
<gene>
    <name evidence="1" type="ORF">N656DRAFT_351224</name>
</gene>
<dbReference type="Proteomes" id="UP001302812">
    <property type="component" value="Unassembled WGS sequence"/>
</dbReference>
<organism evidence="1 2">
    <name type="scientific">Canariomyces notabilis</name>
    <dbReference type="NCBI Taxonomy" id="2074819"/>
    <lineage>
        <taxon>Eukaryota</taxon>
        <taxon>Fungi</taxon>
        <taxon>Dikarya</taxon>
        <taxon>Ascomycota</taxon>
        <taxon>Pezizomycotina</taxon>
        <taxon>Sordariomycetes</taxon>
        <taxon>Sordariomycetidae</taxon>
        <taxon>Sordariales</taxon>
        <taxon>Chaetomiaceae</taxon>
        <taxon>Canariomyces</taxon>
    </lineage>
</organism>
<dbReference type="RefSeq" id="XP_064666919.1">
    <property type="nucleotide sequence ID" value="XM_064809332.1"/>
</dbReference>
<comment type="caution">
    <text evidence="1">The sequence shown here is derived from an EMBL/GenBank/DDBJ whole genome shotgun (WGS) entry which is preliminary data.</text>
</comment>